<dbReference type="Proteomes" id="UP000800035">
    <property type="component" value="Unassembled WGS sequence"/>
</dbReference>
<reference evidence="2" key="1">
    <citation type="journal article" date="2020" name="Stud. Mycol.">
        <title>101 Dothideomycetes genomes: a test case for predicting lifestyles and emergence of pathogens.</title>
        <authorList>
            <person name="Haridas S."/>
            <person name="Albert R."/>
            <person name="Binder M."/>
            <person name="Bloem J."/>
            <person name="Labutti K."/>
            <person name="Salamov A."/>
            <person name="Andreopoulos B."/>
            <person name="Baker S."/>
            <person name="Barry K."/>
            <person name="Bills G."/>
            <person name="Bluhm B."/>
            <person name="Cannon C."/>
            <person name="Castanera R."/>
            <person name="Culley D."/>
            <person name="Daum C."/>
            <person name="Ezra D."/>
            <person name="Gonzalez J."/>
            <person name="Henrissat B."/>
            <person name="Kuo A."/>
            <person name="Liang C."/>
            <person name="Lipzen A."/>
            <person name="Lutzoni F."/>
            <person name="Magnuson J."/>
            <person name="Mondo S."/>
            <person name="Nolan M."/>
            <person name="Ohm R."/>
            <person name="Pangilinan J."/>
            <person name="Park H.-J."/>
            <person name="Ramirez L."/>
            <person name="Alfaro M."/>
            <person name="Sun H."/>
            <person name="Tritt A."/>
            <person name="Yoshinaga Y."/>
            <person name="Zwiers L.-H."/>
            <person name="Turgeon B."/>
            <person name="Goodwin S."/>
            <person name="Spatafora J."/>
            <person name="Crous P."/>
            <person name="Grigoriev I."/>
        </authorList>
    </citation>
    <scope>NUCLEOTIDE SEQUENCE</scope>
    <source>
        <strain evidence="2">CBS 675.92</strain>
    </source>
</reference>
<sequence length="168" mass="18710">MADLEIELPMISEQLRLRESAPGISTTSAEKQLKSDRVSFPPASGTSINSENSKMNGESDHEESQQEEDNGDGEIAYHYLTEATQMPHPTSVTPSKDGQKAPPVQPDIKEYTSPFDGTVVSFDCMEAWVAEDECEVVEPICEFLRAHRSSPEERVVERFRHWLGPLGS</sequence>
<feature type="compositionally biased region" description="Polar residues" evidence="1">
    <location>
        <begin position="44"/>
        <end position="56"/>
    </location>
</feature>
<name>A0A6A5UCI1_9PLEO</name>
<evidence type="ECO:0000313" key="2">
    <source>
        <dbReference type="EMBL" id="KAF1958817.1"/>
    </source>
</evidence>
<feature type="region of interest" description="Disordered" evidence="1">
    <location>
        <begin position="16"/>
        <end position="112"/>
    </location>
</feature>
<accession>A0A6A5UCI1</accession>
<keyword evidence="3" id="KW-1185">Reference proteome</keyword>
<gene>
    <name evidence="2" type="ORF">CC80DRAFT_490608</name>
</gene>
<dbReference type="AlphaFoldDB" id="A0A6A5UCI1"/>
<protein>
    <submittedName>
        <fullName evidence="2">Uncharacterized protein</fullName>
    </submittedName>
</protein>
<feature type="compositionally biased region" description="Polar residues" evidence="1">
    <location>
        <begin position="82"/>
        <end position="96"/>
    </location>
</feature>
<evidence type="ECO:0000313" key="3">
    <source>
        <dbReference type="Proteomes" id="UP000800035"/>
    </source>
</evidence>
<proteinExistence type="predicted"/>
<organism evidence="2 3">
    <name type="scientific">Byssothecium circinans</name>
    <dbReference type="NCBI Taxonomy" id="147558"/>
    <lineage>
        <taxon>Eukaryota</taxon>
        <taxon>Fungi</taxon>
        <taxon>Dikarya</taxon>
        <taxon>Ascomycota</taxon>
        <taxon>Pezizomycotina</taxon>
        <taxon>Dothideomycetes</taxon>
        <taxon>Pleosporomycetidae</taxon>
        <taxon>Pleosporales</taxon>
        <taxon>Massarineae</taxon>
        <taxon>Massarinaceae</taxon>
        <taxon>Byssothecium</taxon>
    </lineage>
</organism>
<evidence type="ECO:0000256" key="1">
    <source>
        <dbReference type="SAM" id="MobiDB-lite"/>
    </source>
</evidence>
<dbReference type="EMBL" id="ML976986">
    <property type="protein sequence ID" value="KAF1958817.1"/>
    <property type="molecule type" value="Genomic_DNA"/>
</dbReference>